<evidence type="ECO:0000256" key="3">
    <source>
        <dbReference type="ARBA" id="ARBA00022651"/>
    </source>
</evidence>
<dbReference type="UniPathway" id="UPA00114"/>
<dbReference type="OrthoDB" id="47059at2759"/>
<keyword evidence="3" id="KW-0858">Xylan degradation</keyword>
<dbReference type="InterPro" id="IPR013783">
    <property type="entry name" value="Ig-like_fold"/>
</dbReference>
<dbReference type="Gene3D" id="2.60.40.10">
    <property type="entry name" value="Immunoglobulins"/>
    <property type="match status" value="1"/>
</dbReference>
<keyword evidence="9" id="KW-0624">Polysaccharide degradation</keyword>
<evidence type="ECO:0000259" key="12">
    <source>
        <dbReference type="SMART" id="SM01217"/>
    </source>
</evidence>
<proteinExistence type="inferred from homology"/>
<dbReference type="Proteomes" id="UP000309340">
    <property type="component" value="Unassembled WGS sequence"/>
</dbReference>
<keyword evidence="14" id="KW-1185">Reference proteome</keyword>
<evidence type="ECO:0000313" key="14">
    <source>
        <dbReference type="Proteomes" id="UP000309340"/>
    </source>
</evidence>
<dbReference type="PANTHER" id="PTHR42721:SF3">
    <property type="entry name" value="BETA-D-XYLOSIDASE 5-RELATED"/>
    <property type="match status" value="1"/>
</dbReference>
<dbReference type="SMART" id="SM01217">
    <property type="entry name" value="Fn3_like"/>
    <property type="match status" value="1"/>
</dbReference>
<dbReference type="EMBL" id="NAJQ01000409">
    <property type="protein sequence ID" value="TKA70154.1"/>
    <property type="molecule type" value="Genomic_DNA"/>
</dbReference>
<keyword evidence="5" id="KW-0378">Hydrolase</keyword>
<evidence type="ECO:0000256" key="6">
    <source>
        <dbReference type="ARBA" id="ARBA00023180"/>
    </source>
</evidence>
<reference evidence="13 14" key="1">
    <citation type="submission" date="2017-03" db="EMBL/GenBank/DDBJ databases">
        <title>Genomes of endolithic fungi from Antarctica.</title>
        <authorList>
            <person name="Coleine C."/>
            <person name="Masonjones S."/>
            <person name="Stajich J.E."/>
        </authorList>
    </citation>
    <scope>NUCLEOTIDE SEQUENCE [LARGE SCALE GENOMIC DNA]</scope>
    <source>
        <strain evidence="13 14">CCFEE 5184</strain>
    </source>
</reference>
<keyword evidence="6" id="KW-0325">Glycoprotein</keyword>
<evidence type="ECO:0000256" key="7">
    <source>
        <dbReference type="ARBA" id="ARBA00023277"/>
    </source>
</evidence>
<accession>A0A4U0X1N2</accession>
<comment type="catalytic activity">
    <reaction evidence="10">
        <text>Hydrolysis of (1-&gt;4)-beta-D-xylans, to remove successive D-xylose residues from the non-reducing termini.</text>
        <dbReference type="EC" id="3.2.1.37"/>
    </reaction>
</comment>
<sequence length="734" mass="79127">MNLYQIDNPNPHPPPVLSKRQPACLTNPFCANAACDTSHSQSDRIAALLSQMTVEEKAQNMVDAANGVPRLGLPSYEWWQEALHGVASSPGVTFNSPNGSNFSYATSFPTPILMGAAFDDPLIYSVASTVGKEARAFANYAQSGFDFWTPNINTFLDPRWGRGLEVPTEDSFHAQSYVANLIPGLQGGLEALDNKQIIATCKHYAVYDVETNRNGQNYNPTQQDLGEYYLQAFKTCVRDVNVGSIMCSYNAVDGIPSCASEYLLQDVLRDSFGFTEPYRYVTSDCDAVGNIFNPHNFTDSAAAAAAVALNAGTDLDCGSTYLLLNASVASNWTTEAQMDISMTRLYNALFTVGYFDGQPQYDGEQYSGLAYQVAWEGMTLLKNDGLLPLSSSYSSVALIGPWANATGQMQGNYQGIAPYLVSPLAAAEAQFSTVVYSLGTAINTTNTTTFAAALSAAQGADVIIYAGGIDVSIESEGHDRTTIEWPGNQLDLVEQLSQLGKPLVVVQFGGGQVDDSALMANSNVSALYPANYINEVSLFDPNLRPSNSSPGRTYKWYTQQPVLPFGYGLHYTTFSYEWCTLPKDSYAISSLVGSAPSSYGAKSSVNDASPWITVAVNIGNTGSRSSDYVGLVFLATDNAGPAPFPNKWLVSYARLHGLAAGASQELQLSINLSGLARANAEGDLVIYPGDYQMMFDYDSCLTFNFTLTGDATVLTPLARQQATYNYTVPVHPQA</sequence>
<protein>
    <recommendedName>
        <fullName evidence="11">xylan 1,4-beta-xylosidase</fullName>
        <ecNumber evidence="11">3.2.1.37</ecNumber>
    </recommendedName>
</protein>
<gene>
    <name evidence="13" type="ORF">B0A55_06530</name>
</gene>
<evidence type="ECO:0000256" key="9">
    <source>
        <dbReference type="ARBA" id="ARBA00023326"/>
    </source>
</evidence>
<dbReference type="InterPro" id="IPR026891">
    <property type="entry name" value="Fn3-like"/>
</dbReference>
<dbReference type="InterPro" id="IPR044993">
    <property type="entry name" value="BXL"/>
</dbReference>
<dbReference type="SUPFAM" id="SSF52279">
    <property type="entry name" value="Beta-D-glucan exohydrolase, C-terminal domain"/>
    <property type="match status" value="1"/>
</dbReference>
<dbReference type="Pfam" id="PF01915">
    <property type="entry name" value="Glyco_hydro_3_C"/>
    <property type="match status" value="1"/>
</dbReference>
<dbReference type="InterPro" id="IPR017853">
    <property type="entry name" value="GH"/>
</dbReference>
<dbReference type="GO" id="GO:0046556">
    <property type="term" value="F:alpha-L-arabinofuranosidase activity"/>
    <property type="evidence" value="ECO:0007669"/>
    <property type="project" value="TreeGrafter"/>
</dbReference>
<dbReference type="InterPro" id="IPR002772">
    <property type="entry name" value="Glyco_hydro_3_C"/>
</dbReference>
<dbReference type="Gene3D" id="3.40.50.1700">
    <property type="entry name" value="Glycoside hydrolase family 3 C-terminal domain"/>
    <property type="match status" value="1"/>
</dbReference>
<comment type="similarity">
    <text evidence="2">Belongs to the glycosyl hydrolase 3 family.</text>
</comment>
<dbReference type="EC" id="3.2.1.37" evidence="11"/>
<comment type="pathway">
    <text evidence="1">Glycan degradation; xylan degradation.</text>
</comment>
<name>A0A4U0X1N2_9PEZI</name>
<keyword evidence="7" id="KW-0119">Carbohydrate metabolism</keyword>
<dbReference type="Pfam" id="PF14310">
    <property type="entry name" value="Fn3-like"/>
    <property type="match status" value="1"/>
</dbReference>
<dbReference type="PANTHER" id="PTHR42721">
    <property type="entry name" value="SUGAR HYDROLASE-RELATED"/>
    <property type="match status" value="1"/>
</dbReference>
<dbReference type="Gene3D" id="3.20.20.300">
    <property type="entry name" value="Glycoside hydrolase, family 3, N-terminal domain"/>
    <property type="match status" value="1"/>
</dbReference>
<dbReference type="InterPro" id="IPR001764">
    <property type="entry name" value="Glyco_hydro_3_N"/>
</dbReference>
<evidence type="ECO:0000256" key="1">
    <source>
        <dbReference type="ARBA" id="ARBA00004851"/>
    </source>
</evidence>
<dbReference type="GO" id="GO:0045493">
    <property type="term" value="P:xylan catabolic process"/>
    <property type="evidence" value="ECO:0007669"/>
    <property type="project" value="UniProtKB-UniPathway"/>
</dbReference>
<evidence type="ECO:0000256" key="4">
    <source>
        <dbReference type="ARBA" id="ARBA00022729"/>
    </source>
</evidence>
<dbReference type="GO" id="GO:0009044">
    <property type="term" value="F:xylan 1,4-beta-xylosidase activity"/>
    <property type="evidence" value="ECO:0007669"/>
    <property type="project" value="UniProtKB-EC"/>
</dbReference>
<evidence type="ECO:0000256" key="5">
    <source>
        <dbReference type="ARBA" id="ARBA00022801"/>
    </source>
</evidence>
<evidence type="ECO:0000256" key="2">
    <source>
        <dbReference type="ARBA" id="ARBA00005336"/>
    </source>
</evidence>
<dbReference type="InterPro" id="IPR036962">
    <property type="entry name" value="Glyco_hydro_3_N_sf"/>
</dbReference>
<keyword evidence="8" id="KW-0326">Glycosidase</keyword>
<evidence type="ECO:0000256" key="10">
    <source>
        <dbReference type="ARBA" id="ARBA00024574"/>
    </source>
</evidence>
<feature type="domain" description="Fibronectin type III-like" evidence="12">
    <location>
        <begin position="628"/>
        <end position="699"/>
    </location>
</feature>
<dbReference type="GO" id="GO:0031222">
    <property type="term" value="P:arabinan catabolic process"/>
    <property type="evidence" value="ECO:0007669"/>
    <property type="project" value="TreeGrafter"/>
</dbReference>
<evidence type="ECO:0000313" key="13">
    <source>
        <dbReference type="EMBL" id="TKA70154.1"/>
    </source>
</evidence>
<keyword evidence="4" id="KW-0732">Signal</keyword>
<evidence type="ECO:0000256" key="8">
    <source>
        <dbReference type="ARBA" id="ARBA00023295"/>
    </source>
</evidence>
<dbReference type="AlphaFoldDB" id="A0A4U0X1N2"/>
<evidence type="ECO:0000256" key="11">
    <source>
        <dbReference type="ARBA" id="ARBA00026107"/>
    </source>
</evidence>
<dbReference type="Pfam" id="PF00933">
    <property type="entry name" value="Glyco_hydro_3"/>
    <property type="match status" value="1"/>
</dbReference>
<dbReference type="SUPFAM" id="SSF51445">
    <property type="entry name" value="(Trans)glycosidases"/>
    <property type="match status" value="1"/>
</dbReference>
<dbReference type="InterPro" id="IPR036881">
    <property type="entry name" value="Glyco_hydro_3_C_sf"/>
</dbReference>
<organism evidence="13 14">
    <name type="scientific">Friedmanniomyces simplex</name>
    <dbReference type="NCBI Taxonomy" id="329884"/>
    <lineage>
        <taxon>Eukaryota</taxon>
        <taxon>Fungi</taxon>
        <taxon>Dikarya</taxon>
        <taxon>Ascomycota</taxon>
        <taxon>Pezizomycotina</taxon>
        <taxon>Dothideomycetes</taxon>
        <taxon>Dothideomycetidae</taxon>
        <taxon>Mycosphaerellales</taxon>
        <taxon>Teratosphaeriaceae</taxon>
        <taxon>Friedmanniomyces</taxon>
    </lineage>
</organism>
<dbReference type="STRING" id="329884.A0A4U0X1N2"/>
<comment type="caution">
    <text evidence="13">The sequence shown here is derived from an EMBL/GenBank/DDBJ whole genome shotgun (WGS) entry which is preliminary data.</text>
</comment>